<comment type="caution">
    <text evidence="1">The sequence shown here is derived from an EMBL/GenBank/DDBJ whole genome shotgun (WGS) entry which is preliminary data.</text>
</comment>
<gene>
    <name evidence="1" type="ORF">PVK06_017488</name>
</gene>
<evidence type="ECO:0000313" key="2">
    <source>
        <dbReference type="Proteomes" id="UP001358586"/>
    </source>
</evidence>
<proteinExistence type="predicted"/>
<keyword evidence="2" id="KW-1185">Reference proteome</keyword>
<reference evidence="1 2" key="1">
    <citation type="submission" date="2023-03" db="EMBL/GenBank/DDBJ databases">
        <title>WGS of Gossypium arboreum.</title>
        <authorList>
            <person name="Yu D."/>
        </authorList>
    </citation>
    <scope>NUCLEOTIDE SEQUENCE [LARGE SCALE GENOMIC DNA]</scope>
    <source>
        <tissue evidence="1">Leaf</tissue>
    </source>
</reference>
<sequence>MDTILRSDNSRMHPIRILGESQHLAREGAIGSGRTDEHWLTFHVQYINIWNNRYEFLSIREAIFAPKLVCYPEHMPWLRDHGKLYLLGEDVRVTAYEEATTDA</sequence>
<evidence type="ECO:0000313" key="1">
    <source>
        <dbReference type="EMBL" id="KAK5833635.1"/>
    </source>
</evidence>
<dbReference type="Proteomes" id="UP001358586">
    <property type="component" value="Chromosome 5"/>
</dbReference>
<organism evidence="1 2">
    <name type="scientific">Gossypium arboreum</name>
    <name type="common">Tree cotton</name>
    <name type="synonym">Gossypium nanking</name>
    <dbReference type="NCBI Taxonomy" id="29729"/>
    <lineage>
        <taxon>Eukaryota</taxon>
        <taxon>Viridiplantae</taxon>
        <taxon>Streptophyta</taxon>
        <taxon>Embryophyta</taxon>
        <taxon>Tracheophyta</taxon>
        <taxon>Spermatophyta</taxon>
        <taxon>Magnoliopsida</taxon>
        <taxon>eudicotyledons</taxon>
        <taxon>Gunneridae</taxon>
        <taxon>Pentapetalae</taxon>
        <taxon>rosids</taxon>
        <taxon>malvids</taxon>
        <taxon>Malvales</taxon>
        <taxon>Malvaceae</taxon>
        <taxon>Malvoideae</taxon>
        <taxon>Gossypium</taxon>
    </lineage>
</organism>
<accession>A0ABR0Q2S6</accession>
<dbReference type="EMBL" id="JARKNE010000005">
    <property type="protein sequence ID" value="KAK5833635.1"/>
    <property type="molecule type" value="Genomic_DNA"/>
</dbReference>
<protein>
    <submittedName>
        <fullName evidence="1">Uncharacterized protein</fullName>
    </submittedName>
</protein>
<name>A0ABR0Q2S6_GOSAR</name>